<evidence type="ECO:0000256" key="2">
    <source>
        <dbReference type="ARBA" id="ARBA00023315"/>
    </source>
</evidence>
<keyword evidence="5" id="KW-1185">Reference proteome</keyword>
<dbReference type="InterPro" id="IPR000182">
    <property type="entry name" value="GNAT_dom"/>
</dbReference>
<evidence type="ECO:0000256" key="1">
    <source>
        <dbReference type="ARBA" id="ARBA00022679"/>
    </source>
</evidence>
<accession>A0ABT5YI51</accession>
<evidence type="ECO:0000313" key="5">
    <source>
        <dbReference type="Proteomes" id="UP001215503"/>
    </source>
</evidence>
<proteinExistence type="predicted"/>
<dbReference type="CDD" id="cd04301">
    <property type="entry name" value="NAT_SF"/>
    <property type="match status" value="1"/>
</dbReference>
<dbReference type="Gene3D" id="3.40.630.30">
    <property type="match status" value="1"/>
</dbReference>
<evidence type="ECO:0000259" key="3">
    <source>
        <dbReference type="PROSITE" id="PS51186"/>
    </source>
</evidence>
<dbReference type="PANTHER" id="PTHR43800">
    <property type="entry name" value="PEPTIDYL-LYSINE N-ACETYLTRANSFERASE YJAB"/>
    <property type="match status" value="1"/>
</dbReference>
<sequence>MSLSDGFHDIPAGKIAAVVTYLEMRARPEPRPEPTPAPWHLRRVAQPDGDWYRALYRRVGEDWLWFSRLVIPESELDAVLRDPGVAFYALEADGRDMGLLELDFRQEGECELAFFGLAGSLHGQGAGRWLMNRALELAWEQPIQRLWLHTCTLDHPQALAFYCRSGFRPYARQVEVADDPRLIGKAPRDSAPHIPII</sequence>
<keyword evidence="2" id="KW-0012">Acyltransferase</keyword>
<dbReference type="EMBL" id="JARHUD010000001">
    <property type="protein sequence ID" value="MDF2094503.1"/>
    <property type="molecule type" value="Genomic_DNA"/>
</dbReference>
<dbReference type="PANTHER" id="PTHR43800:SF1">
    <property type="entry name" value="PEPTIDYL-LYSINE N-ACETYLTRANSFERASE YJAB"/>
    <property type="match status" value="1"/>
</dbReference>
<dbReference type="SUPFAM" id="SSF55729">
    <property type="entry name" value="Acyl-CoA N-acyltransferases (Nat)"/>
    <property type="match status" value="1"/>
</dbReference>
<evidence type="ECO:0000313" key="4">
    <source>
        <dbReference type="EMBL" id="MDF2094503.1"/>
    </source>
</evidence>
<keyword evidence="1" id="KW-0808">Transferase</keyword>
<feature type="domain" description="N-acetyltransferase" evidence="3">
    <location>
        <begin position="39"/>
        <end position="189"/>
    </location>
</feature>
<dbReference type="Pfam" id="PF00583">
    <property type="entry name" value="Acetyltransf_1"/>
    <property type="match status" value="1"/>
</dbReference>
<dbReference type="InterPro" id="IPR016181">
    <property type="entry name" value="Acyl_CoA_acyltransferase"/>
</dbReference>
<comment type="caution">
    <text evidence="4">The sequence shown here is derived from an EMBL/GenBank/DDBJ whole genome shotgun (WGS) entry which is preliminary data.</text>
</comment>
<dbReference type="PROSITE" id="PS51186">
    <property type="entry name" value="GNAT"/>
    <property type="match status" value="1"/>
</dbReference>
<dbReference type="Proteomes" id="UP001215503">
    <property type="component" value="Unassembled WGS sequence"/>
</dbReference>
<reference evidence="4 5" key="1">
    <citation type="submission" date="2023-03" db="EMBL/GenBank/DDBJ databases">
        <title>Fodinicurvata sp. CAU 1616 isolated from sea sendiment.</title>
        <authorList>
            <person name="Kim W."/>
        </authorList>
    </citation>
    <scope>NUCLEOTIDE SEQUENCE [LARGE SCALE GENOMIC DNA]</scope>
    <source>
        <strain evidence="4 5">CAU 1616</strain>
    </source>
</reference>
<gene>
    <name evidence="4" type="ORF">P2G67_00770</name>
</gene>
<dbReference type="RefSeq" id="WP_275819067.1">
    <property type="nucleotide sequence ID" value="NZ_JARHUD010000001.1"/>
</dbReference>
<organism evidence="4 5">
    <name type="scientific">Aquibaculum arenosum</name>
    <dbReference type="NCBI Taxonomy" id="3032591"/>
    <lineage>
        <taxon>Bacteria</taxon>
        <taxon>Pseudomonadati</taxon>
        <taxon>Pseudomonadota</taxon>
        <taxon>Alphaproteobacteria</taxon>
        <taxon>Rhodospirillales</taxon>
        <taxon>Rhodovibrionaceae</taxon>
        <taxon>Aquibaculum</taxon>
    </lineage>
</organism>
<protein>
    <submittedName>
        <fullName evidence="4">GNAT family N-acetyltransferase</fullName>
    </submittedName>
</protein>
<name>A0ABT5YI51_9PROT</name>